<keyword evidence="2 4" id="KW-0442">Lipid degradation</keyword>
<evidence type="ECO:0000313" key="7">
    <source>
        <dbReference type="Proteomes" id="UP000008332"/>
    </source>
</evidence>
<dbReference type="InterPro" id="IPR002641">
    <property type="entry name" value="PNPLA_dom"/>
</dbReference>
<feature type="short sequence motif" description="DGA/G" evidence="4">
    <location>
        <begin position="203"/>
        <end position="205"/>
    </location>
</feature>
<keyword evidence="7" id="KW-1185">Reference proteome</keyword>
<proteinExistence type="predicted"/>
<dbReference type="STRING" id="338969.Rfer_0361"/>
<dbReference type="GO" id="GO:0016787">
    <property type="term" value="F:hydrolase activity"/>
    <property type="evidence" value="ECO:0007669"/>
    <property type="project" value="UniProtKB-UniRule"/>
</dbReference>
<dbReference type="PROSITE" id="PS51635">
    <property type="entry name" value="PNPLA"/>
    <property type="match status" value="1"/>
</dbReference>
<dbReference type="KEGG" id="rfr:Rfer_0361"/>
<evidence type="ECO:0000256" key="2">
    <source>
        <dbReference type="ARBA" id="ARBA00022963"/>
    </source>
</evidence>
<dbReference type="Gene3D" id="3.40.1090.10">
    <property type="entry name" value="Cytosolic phospholipase A2 catalytic domain"/>
    <property type="match status" value="1"/>
</dbReference>
<dbReference type="Pfam" id="PF01734">
    <property type="entry name" value="Patatin"/>
    <property type="match status" value="1"/>
</dbReference>
<organism evidence="6 7">
    <name type="scientific">Albidiferax ferrireducens (strain ATCC BAA-621 / DSM 15236 / T118)</name>
    <name type="common">Rhodoferax ferrireducens</name>
    <dbReference type="NCBI Taxonomy" id="338969"/>
    <lineage>
        <taxon>Bacteria</taxon>
        <taxon>Pseudomonadati</taxon>
        <taxon>Pseudomonadota</taxon>
        <taxon>Betaproteobacteria</taxon>
        <taxon>Burkholderiales</taxon>
        <taxon>Comamonadaceae</taxon>
        <taxon>Rhodoferax</taxon>
    </lineage>
</organism>
<keyword evidence="1 4" id="KW-0378">Hydrolase</keyword>
<evidence type="ECO:0000256" key="3">
    <source>
        <dbReference type="ARBA" id="ARBA00023098"/>
    </source>
</evidence>
<reference evidence="7" key="1">
    <citation type="submission" date="2006-02" db="EMBL/GenBank/DDBJ databases">
        <title>Complete sequence of chromosome of Rhodoferax ferrireducens DSM 15236.</title>
        <authorList>
            <person name="Copeland A."/>
            <person name="Lucas S."/>
            <person name="Lapidus A."/>
            <person name="Barry K."/>
            <person name="Detter J.C."/>
            <person name="Glavina del Rio T."/>
            <person name="Hammon N."/>
            <person name="Israni S."/>
            <person name="Pitluck S."/>
            <person name="Brettin T."/>
            <person name="Bruce D."/>
            <person name="Han C."/>
            <person name="Tapia R."/>
            <person name="Gilna P."/>
            <person name="Kiss H."/>
            <person name="Schmutz J."/>
            <person name="Larimer F."/>
            <person name="Land M."/>
            <person name="Kyrpides N."/>
            <person name="Ivanova N."/>
            <person name="Richardson P."/>
        </authorList>
    </citation>
    <scope>NUCLEOTIDE SEQUENCE [LARGE SCALE GENOMIC DNA]</scope>
    <source>
        <strain evidence="7">ATCC BAA-621 / DSM 15236 / T118</strain>
    </source>
</reference>
<dbReference type="EMBL" id="CP000267">
    <property type="protein sequence ID" value="ABD68115.1"/>
    <property type="molecule type" value="Genomic_DNA"/>
</dbReference>
<keyword evidence="3 4" id="KW-0443">Lipid metabolism</keyword>
<dbReference type="GO" id="GO:0016042">
    <property type="term" value="P:lipid catabolic process"/>
    <property type="evidence" value="ECO:0007669"/>
    <property type="project" value="UniProtKB-UniRule"/>
</dbReference>
<comment type="caution">
    <text evidence="4">Lacks conserved residue(s) required for the propagation of feature annotation.</text>
</comment>
<dbReference type="eggNOG" id="COG1752">
    <property type="taxonomic scope" value="Bacteria"/>
</dbReference>
<feature type="active site" description="Proton acceptor" evidence="4">
    <location>
        <position position="203"/>
    </location>
</feature>
<dbReference type="CDD" id="cd07205">
    <property type="entry name" value="Pat_PNPLA6_PNPLA7_NTE1_like"/>
    <property type="match status" value="1"/>
</dbReference>
<evidence type="ECO:0000259" key="5">
    <source>
        <dbReference type="PROSITE" id="PS51635"/>
    </source>
</evidence>
<dbReference type="InterPro" id="IPR050301">
    <property type="entry name" value="NTE"/>
</dbReference>
<dbReference type="PROSITE" id="PS51257">
    <property type="entry name" value="PROKAR_LIPOPROTEIN"/>
    <property type="match status" value="1"/>
</dbReference>
<feature type="active site" description="Nucleophile" evidence="4">
    <location>
        <position position="91"/>
    </location>
</feature>
<dbReference type="OrthoDB" id="5290098at2"/>
<name>Q222D8_ALBFT</name>
<dbReference type="PANTHER" id="PTHR14226">
    <property type="entry name" value="NEUROPATHY TARGET ESTERASE/SWISS CHEESE D.MELANOGASTER"/>
    <property type="match status" value="1"/>
</dbReference>
<protein>
    <submittedName>
        <fullName evidence="6">Patatin</fullName>
    </submittedName>
</protein>
<dbReference type="SUPFAM" id="SSF52151">
    <property type="entry name" value="FabD/lysophospholipase-like"/>
    <property type="match status" value="1"/>
</dbReference>
<evidence type="ECO:0000256" key="1">
    <source>
        <dbReference type="ARBA" id="ARBA00022801"/>
    </source>
</evidence>
<dbReference type="Proteomes" id="UP000008332">
    <property type="component" value="Chromosome"/>
</dbReference>
<feature type="short sequence motif" description="GXSXG" evidence="4">
    <location>
        <begin position="89"/>
        <end position="93"/>
    </location>
</feature>
<sequence length="323" mass="33816">MTSDRTLRQSGKPWRTLPAAWLGLMLLLGGCGSAPPLAAPTPMPVATPAAKAKPVIGLVLGGGAAKGFAHIGVIKALEAQGIKPDLVIGTSAGSLIGALYAAGKSGFELQALAIPLNEFQVSDWVLPDRGMIKGEALARFVNTAVGNRPLEKLPRKFGVVATDLASGEPVVFRVGDTGTAVRASSSVPGVFQPVSIRGHEYVDGGLSSPVPVRFAREMGATFVIAVDISDKPLNSKLNSTFDILMQSVTIMGQTIARYELPLADVVIRPNIAQLEVLDFTTRHIAVLEGEKAAARVMPALKEKLARFGEPQVTQTSGTAVARP</sequence>
<dbReference type="RefSeq" id="WP_011462688.1">
    <property type="nucleotide sequence ID" value="NC_007908.1"/>
</dbReference>
<evidence type="ECO:0000313" key="6">
    <source>
        <dbReference type="EMBL" id="ABD68115.1"/>
    </source>
</evidence>
<dbReference type="HOGENOM" id="CLU_047251_1_0_4"/>
<accession>Q222D8</accession>
<gene>
    <name evidence="6" type="ordered locus">Rfer_0361</name>
</gene>
<feature type="domain" description="PNPLA" evidence="5">
    <location>
        <begin position="58"/>
        <end position="216"/>
    </location>
</feature>
<dbReference type="InterPro" id="IPR016035">
    <property type="entry name" value="Acyl_Trfase/lysoPLipase"/>
</dbReference>
<dbReference type="PANTHER" id="PTHR14226:SF29">
    <property type="entry name" value="NEUROPATHY TARGET ESTERASE SWS"/>
    <property type="match status" value="1"/>
</dbReference>
<evidence type="ECO:0000256" key="4">
    <source>
        <dbReference type="PROSITE-ProRule" id="PRU01161"/>
    </source>
</evidence>
<dbReference type="AlphaFoldDB" id="Q222D8"/>